<sequence length="156" mass="17567">MMINYHVDGDAKLTGTVDQINEAVRQSIVRSTLKLLVKVKREKLSGQVLNVRTGRLRRSITQKVIDLSNGVTGIVGTNVEYAAAHEYGFNEEVTVKAHLRMIKMAFGKSINPKQVNIKAHTRKVNLPENSFLRSALEEMRKEIKQDLEVSIRRGIA</sequence>
<dbReference type="RefSeq" id="WP_057061377.1">
    <property type="nucleotide sequence ID" value="NZ_JBDGGO010000107.1"/>
</dbReference>
<dbReference type="EMBL" id="NGEL01000175">
    <property type="protein sequence ID" value="OTM80864.1"/>
    <property type="molecule type" value="Genomic_DNA"/>
</dbReference>
<organism evidence="1 2">
    <name type="scientific">Acinetobacter baumannii</name>
    <dbReference type="NCBI Taxonomy" id="470"/>
    <lineage>
        <taxon>Bacteria</taxon>
        <taxon>Pseudomonadati</taxon>
        <taxon>Pseudomonadota</taxon>
        <taxon>Gammaproteobacteria</taxon>
        <taxon>Moraxellales</taxon>
        <taxon>Moraxellaceae</taxon>
        <taxon>Acinetobacter</taxon>
        <taxon>Acinetobacter calcoaceticus/baumannii complex</taxon>
    </lineage>
</organism>
<dbReference type="AlphaFoldDB" id="A0A241ZB78"/>
<evidence type="ECO:0000313" key="1">
    <source>
        <dbReference type="EMBL" id="OTM80864.1"/>
    </source>
</evidence>
<proteinExistence type="predicted"/>
<protein>
    <recommendedName>
        <fullName evidence="3">HK97 gp10 family phage protein</fullName>
    </recommendedName>
</protein>
<gene>
    <name evidence="1" type="ORF">B9X95_17765</name>
</gene>
<evidence type="ECO:0000313" key="2">
    <source>
        <dbReference type="Proteomes" id="UP000194699"/>
    </source>
</evidence>
<name>A0A241ZB78_ACIBA</name>
<dbReference type="Proteomes" id="UP000194699">
    <property type="component" value="Unassembled WGS sequence"/>
</dbReference>
<reference evidence="1 2" key="1">
    <citation type="submission" date="2017-05" db="EMBL/GenBank/DDBJ databases">
        <authorList>
            <person name="Song R."/>
            <person name="Chenine A.L."/>
            <person name="Ruprecht R.M."/>
        </authorList>
    </citation>
    <scope>NUCLEOTIDE SEQUENCE [LARGE SCALE GENOMIC DNA]</scope>
    <source>
        <strain evidence="1 2">PR350</strain>
    </source>
</reference>
<accession>A0A241ZB78</accession>
<comment type="caution">
    <text evidence="1">The sequence shown here is derived from an EMBL/GenBank/DDBJ whole genome shotgun (WGS) entry which is preliminary data.</text>
</comment>
<evidence type="ECO:0008006" key="3">
    <source>
        <dbReference type="Google" id="ProtNLM"/>
    </source>
</evidence>